<protein>
    <submittedName>
        <fullName evidence="2">Uncharacterized protein</fullName>
    </submittedName>
</protein>
<keyword evidence="1" id="KW-0732">Signal</keyword>
<name>A0ABS5ZJJ4_9GAMM</name>
<dbReference type="EMBL" id="JAGSOY010000176">
    <property type="protein sequence ID" value="MBU2714197.1"/>
    <property type="molecule type" value="Genomic_DNA"/>
</dbReference>
<evidence type="ECO:0000256" key="1">
    <source>
        <dbReference type="SAM" id="SignalP"/>
    </source>
</evidence>
<proteinExistence type="predicted"/>
<dbReference type="Proteomes" id="UP000690515">
    <property type="component" value="Unassembled WGS sequence"/>
</dbReference>
<dbReference type="RefSeq" id="WP_215822464.1">
    <property type="nucleotide sequence ID" value="NZ_JAGSOY010000176.1"/>
</dbReference>
<gene>
    <name evidence="2" type="ORF">KCG35_24425</name>
</gene>
<keyword evidence="3" id="KW-1185">Reference proteome</keyword>
<reference evidence="2 3" key="1">
    <citation type="submission" date="2021-04" db="EMBL/GenBank/DDBJ databases">
        <authorList>
            <person name="Pira H."/>
            <person name="Risdian C."/>
            <person name="Wink J."/>
        </authorList>
    </citation>
    <scope>NUCLEOTIDE SEQUENCE [LARGE SCALE GENOMIC DNA]</scope>
    <source>
        <strain evidence="2 3">WH53</strain>
    </source>
</reference>
<comment type="caution">
    <text evidence="2">The sequence shown here is derived from an EMBL/GenBank/DDBJ whole genome shotgun (WGS) entry which is preliminary data.</text>
</comment>
<evidence type="ECO:0000313" key="3">
    <source>
        <dbReference type="Proteomes" id="UP000690515"/>
    </source>
</evidence>
<evidence type="ECO:0000313" key="2">
    <source>
        <dbReference type="EMBL" id="MBU2714197.1"/>
    </source>
</evidence>
<sequence length="119" mass="12363">MKLNIKSLLLFPLLSFSSFCSAAQFGSAYGDVIEIAAGGVGAGAPAKNLMYFTVSGTSTFATCANSSSPHFVINNEDGGKTMVSMLLAAKMAGKKIHVAGRGTCTYISGHEDVSLIYID</sequence>
<feature type="signal peptide" evidence="1">
    <location>
        <begin position="1"/>
        <end position="22"/>
    </location>
</feature>
<accession>A0ABS5ZJJ4</accession>
<organism evidence="2 3">
    <name type="scientific">Zooshikella harenae</name>
    <dbReference type="NCBI Taxonomy" id="2827238"/>
    <lineage>
        <taxon>Bacteria</taxon>
        <taxon>Pseudomonadati</taxon>
        <taxon>Pseudomonadota</taxon>
        <taxon>Gammaproteobacteria</taxon>
        <taxon>Oceanospirillales</taxon>
        <taxon>Zooshikellaceae</taxon>
        <taxon>Zooshikella</taxon>
    </lineage>
</organism>
<feature type="chain" id="PRO_5045718156" evidence="1">
    <location>
        <begin position="23"/>
        <end position="119"/>
    </location>
</feature>